<dbReference type="STRING" id="400668.Mmwyl1_3725"/>
<accession>A6W1P7</accession>
<evidence type="ECO:0000313" key="1">
    <source>
        <dbReference type="EMBL" id="ABR72626.1"/>
    </source>
</evidence>
<name>A6W1P7_MARMS</name>
<dbReference type="InterPro" id="IPR043519">
    <property type="entry name" value="NT_sf"/>
</dbReference>
<dbReference type="AlphaFoldDB" id="A6W1P7"/>
<protein>
    <recommendedName>
        <fullName evidence="2">MazG-related protein</fullName>
    </recommendedName>
</protein>
<organism evidence="1">
    <name type="scientific">Marinomonas sp. (strain MWYL1)</name>
    <dbReference type="NCBI Taxonomy" id="400668"/>
    <lineage>
        <taxon>Bacteria</taxon>
        <taxon>Pseudomonadati</taxon>
        <taxon>Pseudomonadota</taxon>
        <taxon>Gammaproteobacteria</taxon>
        <taxon>Oceanospirillales</taxon>
        <taxon>Oceanospirillaceae</taxon>
        <taxon>Marinomonas</taxon>
    </lineage>
</organism>
<dbReference type="Gene3D" id="3.30.460.40">
    <property type="match status" value="1"/>
</dbReference>
<dbReference type="SUPFAM" id="SSF81301">
    <property type="entry name" value="Nucleotidyltransferase"/>
    <property type="match status" value="1"/>
</dbReference>
<dbReference type="eggNOG" id="ENOG5033AVG">
    <property type="taxonomic scope" value="Bacteria"/>
</dbReference>
<dbReference type="EMBL" id="CP000749">
    <property type="protein sequence ID" value="ABR72626.1"/>
    <property type="molecule type" value="Genomic_DNA"/>
</dbReference>
<reference evidence="1" key="1">
    <citation type="submission" date="2007-06" db="EMBL/GenBank/DDBJ databases">
        <title>Complete sequence of Marinomonas sp. MWYL1.</title>
        <authorList>
            <consortium name="US DOE Joint Genome Institute"/>
            <person name="Copeland A."/>
            <person name="Lucas S."/>
            <person name="Lapidus A."/>
            <person name="Barry K."/>
            <person name="Glavina del Rio T."/>
            <person name="Dalin E."/>
            <person name="Tice H."/>
            <person name="Pitluck S."/>
            <person name="Kiss H."/>
            <person name="Brettin T."/>
            <person name="Bruce D."/>
            <person name="Detter J.C."/>
            <person name="Han C."/>
            <person name="Schmutz J."/>
            <person name="Larimer F."/>
            <person name="Land M."/>
            <person name="Hauser L."/>
            <person name="Kyrpides N."/>
            <person name="Kim E."/>
            <person name="Johnston A.W.B."/>
            <person name="Todd J.D."/>
            <person name="Rogers R."/>
            <person name="Wexler M."/>
            <person name="Bond P.L."/>
            <person name="Li Y."/>
            <person name="Richardson P."/>
        </authorList>
    </citation>
    <scope>NUCLEOTIDE SEQUENCE [LARGE SCALE GENOMIC DNA]</scope>
    <source>
        <strain evidence="1">MWYL1</strain>
    </source>
</reference>
<sequence>MSAKVTVALEWLKGILDSQHIQYQIVGGLAATIHGGSRDVADIDLYIHRSAADKVLSQVAAYVSKPLTHYVEGNWDLEYFQLIYHSQKIEIGLSPGTKIKSSEDGVWHTLETDFSKSVVGYYQTIEVPVIPVDELVRYKRILGREVDLIDIQELAIIHKAV</sequence>
<proteinExistence type="predicted"/>
<dbReference type="KEGG" id="mmw:Mmwyl1_3725"/>
<dbReference type="HOGENOM" id="CLU_1650111_0_0_6"/>
<gene>
    <name evidence="1" type="ordered locus">Mmwyl1_3725</name>
</gene>
<dbReference type="OrthoDB" id="6364916at2"/>
<evidence type="ECO:0008006" key="2">
    <source>
        <dbReference type="Google" id="ProtNLM"/>
    </source>
</evidence>